<feature type="transmembrane region" description="Helical" evidence="1">
    <location>
        <begin position="75"/>
        <end position="93"/>
    </location>
</feature>
<keyword evidence="1" id="KW-0812">Transmembrane</keyword>
<dbReference type="RefSeq" id="WP_047239641.1">
    <property type="nucleotide sequence ID" value="NZ_CP011541.1"/>
</dbReference>
<feature type="transmembrane region" description="Helical" evidence="1">
    <location>
        <begin position="21"/>
        <end position="41"/>
    </location>
</feature>
<keyword evidence="1" id="KW-0472">Membrane</keyword>
<evidence type="ECO:0000313" key="2">
    <source>
        <dbReference type="EMBL" id="AKK02430.1"/>
    </source>
</evidence>
<protein>
    <submittedName>
        <fullName evidence="2">Uncharacterized protein</fullName>
    </submittedName>
</protein>
<reference evidence="2 3" key="1">
    <citation type="submission" date="2015-05" db="EMBL/GenBank/DDBJ databases">
        <title>Complete genome sequence of Corynebacterium epidermidicanis DSM 45586, isolated from the skin of a dog suffering from pruritus.</title>
        <authorList>
            <person name="Ruckert C."/>
            <person name="Albersmeier A."/>
            <person name="Winkler A."/>
            <person name="Tauch A."/>
        </authorList>
    </citation>
    <scope>NUCLEOTIDE SEQUENCE [LARGE SCALE GENOMIC DNA]</scope>
    <source>
        <strain evidence="2 3">DSM 45586</strain>
    </source>
</reference>
<dbReference type="EMBL" id="CP011541">
    <property type="protein sequence ID" value="AKK02430.1"/>
    <property type="molecule type" value="Genomic_DNA"/>
</dbReference>
<organism evidence="2 3">
    <name type="scientific">Corynebacterium epidermidicanis</name>
    <dbReference type="NCBI Taxonomy" id="1050174"/>
    <lineage>
        <taxon>Bacteria</taxon>
        <taxon>Bacillati</taxon>
        <taxon>Actinomycetota</taxon>
        <taxon>Actinomycetes</taxon>
        <taxon>Mycobacteriales</taxon>
        <taxon>Corynebacteriaceae</taxon>
        <taxon>Corynebacterium</taxon>
    </lineage>
</organism>
<keyword evidence="1" id="KW-1133">Transmembrane helix</keyword>
<name>A0A0G3GPD0_9CORY</name>
<dbReference type="PATRIC" id="fig|1050174.4.peg.558"/>
<feature type="transmembrane region" description="Helical" evidence="1">
    <location>
        <begin position="165"/>
        <end position="189"/>
    </location>
</feature>
<keyword evidence="3" id="KW-1185">Reference proteome</keyword>
<evidence type="ECO:0000313" key="3">
    <source>
        <dbReference type="Proteomes" id="UP000035368"/>
    </source>
</evidence>
<dbReference type="AlphaFoldDB" id="A0A0G3GPD0"/>
<feature type="transmembrane region" description="Helical" evidence="1">
    <location>
        <begin position="47"/>
        <end position="70"/>
    </location>
</feature>
<dbReference type="STRING" id="1050174.CEPID_02750"/>
<sequence length="211" mass="23310">MKRRSTLAPEQETPRVECWGAFCGACSLLAQFFTSLMSSSAERPSDLYFILIAVNSILFVLSIACFVVFWRRDMVWALSMFLLGLVGTSVYQYEMHTMPEMVENFATAEYPIRLSQLILPLGLIPISVLCFHDDRVPNLLAYFFAINATCWFTLSAVNGNVSAQVFWAFMTDLSALIANGALCTWMIYLGSSVLKAPAKGESGGNTPVPAS</sequence>
<gene>
    <name evidence="2" type="ORF">CEPID_02750</name>
</gene>
<accession>A0A0G3GPD0</accession>
<feature type="transmembrane region" description="Helical" evidence="1">
    <location>
        <begin position="139"/>
        <end position="159"/>
    </location>
</feature>
<proteinExistence type="predicted"/>
<feature type="transmembrane region" description="Helical" evidence="1">
    <location>
        <begin position="113"/>
        <end position="132"/>
    </location>
</feature>
<dbReference type="KEGG" id="cei:CEPID_02750"/>
<evidence type="ECO:0000256" key="1">
    <source>
        <dbReference type="SAM" id="Phobius"/>
    </source>
</evidence>
<dbReference type="Proteomes" id="UP000035368">
    <property type="component" value="Chromosome"/>
</dbReference>